<dbReference type="PANTHER" id="PTHR23420">
    <property type="entry name" value="ADENOSYLHOMOCYSTEINASE"/>
    <property type="match status" value="1"/>
</dbReference>
<evidence type="ECO:0000256" key="3">
    <source>
        <dbReference type="ARBA" id="ARBA00007122"/>
    </source>
</evidence>
<keyword evidence="10" id="KW-1185">Reference proteome</keyword>
<proteinExistence type="inferred from homology"/>
<comment type="catalytic activity">
    <reaction evidence="7">
        <text>S-adenosyl-L-homocysteine + H2O = L-homocysteine + adenosine</text>
        <dbReference type="Rhea" id="RHEA:21708"/>
        <dbReference type="ChEBI" id="CHEBI:15377"/>
        <dbReference type="ChEBI" id="CHEBI:16335"/>
        <dbReference type="ChEBI" id="CHEBI:57856"/>
        <dbReference type="ChEBI" id="CHEBI:58199"/>
        <dbReference type="EC" id="3.13.2.1"/>
    </reaction>
</comment>
<dbReference type="EMBL" id="JAIQCV010000011">
    <property type="protein sequence ID" value="KAH1046962.1"/>
    <property type="molecule type" value="Genomic_DNA"/>
</dbReference>
<comment type="pathway">
    <text evidence="2">Amino-acid biosynthesis; L-homocysteine biosynthesis; L-homocysteine from S-adenosyl-L-homocysteine: step 1/1.</text>
</comment>
<evidence type="ECO:0000256" key="2">
    <source>
        <dbReference type="ARBA" id="ARBA00005195"/>
    </source>
</evidence>
<name>A0A9D3UKL9_9ROSI</name>
<dbReference type="Gene3D" id="3.40.50.720">
    <property type="entry name" value="NAD(P)-binding Rossmann-like Domain"/>
    <property type="match status" value="1"/>
</dbReference>
<dbReference type="PANTHER" id="PTHR23420:SF0">
    <property type="entry name" value="ADENOSYLHOMOCYSTEINASE"/>
    <property type="match status" value="1"/>
</dbReference>
<dbReference type="AlphaFoldDB" id="A0A9D3UKL9"/>
<dbReference type="GO" id="GO:0004013">
    <property type="term" value="F:adenosylhomocysteinase activity"/>
    <property type="evidence" value="ECO:0007669"/>
    <property type="project" value="UniProtKB-EC"/>
</dbReference>
<evidence type="ECO:0000256" key="7">
    <source>
        <dbReference type="ARBA" id="ARBA00048858"/>
    </source>
</evidence>
<dbReference type="InterPro" id="IPR000043">
    <property type="entry name" value="Adenosylhomocysteinase-like"/>
</dbReference>
<dbReference type="Pfam" id="PF00670">
    <property type="entry name" value="AdoHcyase_NAD"/>
    <property type="match status" value="1"/>
</dbReference>
<comment type="function">
    <text evidence="1">Adenosylhomocysteine is a competitive inhibitor of S-adenosyl-L-methionine-dependent methyl transferase reactions; therefore adenosylhomocysteinase may play a key role in the control of methylations via regulation of the intracellular concentration of adenosylhomocysteine.</text>
</comment>
<reference evidence="9 10" key="1">
    <citation type="journal article" date="2021" name="Plant Biotechnol. J.">
        <title>Multi-omics assisted identification of the key and species-specific regulatory components of drought-tolerant mechanisms in Gossypium stocksii.</title>
        <authorList>
            <person name="Yu D."/>
            <person name="Ke L."/>
            <person name="Zhang D."/>
            <person name="Wu Y."/>
            <person name="Sun Y."/>
            <person name="Mei J."/>
            <person name="Sun J."/>
            <person name="Sun Y."/>
        </authorList>
    </citation>
    <scope>NUCLEOTIDE SEQUENCE [LARGE SCALE GENOMIC DNA]</scope>
    <source>
        <strain evidence="10">cv. E1</strain>
        <tissue evidence="9">Leaf</tissue>
    </source>
</reference>
<dbReference type="Proteomes" id="UP000828251">
    <property type="component" value="Unassembled WGS sequence"/>
</dbReference>
<dbReference type="EC" id="3.13.2.1" evidence="6"/>
<protein>
    <recommendedName>
        <fullName evidence="4">Adenosylhomocysteinase</fullName>
        <ecNumber evidence="6">3.13.2.1</ecNumber>
    </recommendedName>
    <alternativeName>
        <fullName evidence="5">S-adenosyl-L-homocysteine hydrolase</fullName>
    </alternativeName>
</protein>
<evidence type="ECO:0000256" key="5">
    <source>
        <dbReference type="ARBA" id="ARBA00033091"/>
    </source>
</evidence>
<evidence type="ECO:0000313" key="9">
    <source>
        <dbReference type="EMBL" id="KAH1046962.1"/>
    </source>
</evidence>
<sequence>MSRLLARMLFFSGYGDVRKGCADALQQAHARLIVNEIGSICALPALMEGVLKMKDIITVTHKEDEGQCRFFATSITLIRKSLCMVLRTILVSSVLPSSLKPIGGSSLKQTPTSLCWKRNI</sequence>
<evidence type="ECO:0000256" key="4">
    <source>
        <dbReference type="ARBA" id="ARBA00022091"/>
    </source>
</evidence>
<comment type="similarity">
    <text evidence="3">Belongs to the adenosylhomocysteinase family.</text>
</comment>
<evidence type="ECO:0000256" key="6">
    <source>
        <dbReference type="ARBA" id="ARBA00034527"/>
    </source>
</evidence>
<evidence type="ECO:0000313" key="10">
    <source>
        <dbReference type="Proteomes" id="UP000828251"/>
    </source>
</evidence>
<organism evidence="9 10">
    <name type="scientific">Gossypium stocksii</name>
    <dbReference type="NCBI Taxonomy" id="47602"/>
    <lineage>
        <taxon>Eukaryota</taxon>
        <taxon>Viridiplantae</taxon>
        <taxon>Streptophyta</taxon>
        <taxon>Embryophyta</taxon>
        <taxon>Tracheophyta</taxon>
        <taxon>Spermatophyta</taxon>
        <taxon>Magnoliopsida</taxon>
        <taxon>eudicotyledons</taxon>
        <taxon>Gunneridae</taxon>
        <taxon>Pentapetalae</taxon>
        <taxon>rosids</taxon>
        <taxon>malvids</taxon>
        <taxon>Malvales</taxon>
        <taxon>Malvaceae</taxon>
        <taxon>Malvoideae</taxon>
        <taxon>Gossypium</taxon>
    </lineage>
</organism>
<comment type="caution">
    <text evidence="9">The sequence shown here is derived from an EMBL/GenBank/DDBJ whole genome shotgun (WGS) entry which is preliminary data.</text>
</comment>
<evidence type="ECO:0000259" key="8">
    <source>
        <dbReference type="Pfam" id="PF00670"/>
    </source>
</evidence>
<dbReference type="InterPro" id="IPR036291">
    <property type="entry name" value="NAD(P)-bd_dom_sf"/>
</dbReference>
<dbReference type="InterPro" id="IPR015878">
    <property type="entry name" value="Ado_hCys_hydrolase_NAD-bd"/>
</dbReference>
<accession>A0A9D3UKL9</accession>
<dbReference type="SUPFAM" id="SSF51735">
    <property type="entry name" value="NAD(P)-binding Rossmann-fold domains"/>
    <property type="match status" value="1"/>
</dbReference>
<dbReference type="GO" id="GO:0005829">
    <property type="term" value="C:cytosol"/>
    <property type="evidence" value="ECO:0007669"/>
    <property type="project" value="TreeGrafter"/>
</dbReference>
<gene>
    <name evidence="9" type="ORF">J1N35_037746</name>
</gene>
<dbReference type="OrthoDB" id="10007170at2759"/>
<evidence type="ECO:0000256" key="1">
    <source>
        <dbReference type="ARBA" id="ARBA00002639"/>
    </source>
</evidence>
<dbReference type="GO" id="GO:0033353">
    <property type="term" value="P:S-adenosylmethionine cycle"/>
    <property type="evidence" value="ECO:0007669"/>
    <property type="project" value="TreeGrafter"/>
</dbReference>
<feature type="domain" description="S-adenosyl-L-homocysteine hydrolase NAD binding" evidence="8">
    <location>
        <begin position="9"/>
        <end position="58"/>
    </location>
</feature>